<keyword evidence="1 2" id="KW-0663">Pyridoxal phosphate</keyword>
<evidence type="ECO:0000256" key="4">
    <source>
        <dbReference type="RuleBase" id="RU004514"/>
    </source>
</evidence>
<accession>A0A951U3U2</accession>
<protein>
    <recommendedName>
        <fullName evidence="2">Pyridoxal phosphate homeostasis protein</fullName>
        <shortName evidence="2">PLP homeostasis protein</shortName>
    </recommendedName>
</protein>
<evidence type="ECO:0000256" key="1">
    <source>
        <dbReference type="ARBA" id="ARBA00022898"/>
    </source>
</evidence>
<organism evidence="6 7">
    <name type="scientific">Pegethrix bostrychoides GSE-TBD4-15B</name>
    <dbReference type="NCBI Taxonomy" id="2839662"/>
    <lineage>
        <taxon>Bacteria</taxon>
        <taxon>Bacillati</taxon>
        <taxon>Cyanobacteriota</taxon>
        <taxon>Cyanophyceae</taxon>
        <taxon>Oculatellales</taxon>
        <taxon>Oculatellaceae</taxon>
        <taxon>Pegethrix</taxon>
    </lineage>
</organism>
<evidence type="ECO:0000256" key="2">
    <source>
        <dbReference type="HAMAP-Rule" id="MF_02087"/>
    </source>
</evidence>
<comment type="similarity">
    <text evidence="2 4">Belongs to the pyridoxal phosphate-binding protein YggS/PROSC family.</text>
</comment>
<dbReference type="HAMAP" id="MF_02087">
    <property type="entry name" value="PLP_homeostasis"/>
    <property type="match status" value="1"/>
</dbReference>
<dbReference type="FunFam" id="3.20.20.10:FF:000018">
    <property type="entry name" value="Pyridoxal phosphate homeostasis protein"/>
    <property type="match status" value="1"/>
</dbReference>
<comment type="cofactor">
    <cofactor evidence="3">
        <name>pyridoxal 5'-phosphate</name>
        <dbReference type="ChEBI" id="CHEBI:597326"/>
    </cofactor>
</comment>
<dbReference type="PIRSF" id="PIRSF004848">
    <property type="entry name" value="YBL036c_PLPDEIII"/>
    <property type="match status" value="1"/>
</dbReference>
<comment type="function">
    <text evidence="2">Pyridoxal 5'-phosphate (PLP)-binding protein, which is involved in PLP homeostasis.</text>
</comment>
<reference evidence="6" key="1">
    <citation type="submission" date="2021-05" db="EMBL/GenBank/DDBJ databases">
        <authorList>
            <person name="Pietrasiak N."/>
            <person name="Ward R."/>
            <person name="Stajich J.E."/>
            <person name="Kurbessoian T."/>
        </authorList>
    </citation>
    <scope>NUCLEOTIDE SEQUENCE</scope>
    <source>
        <strain evidence="6">GSE-TBD4-15B</strain>
    </source>
</reference>
<evidence type="ECO:0000313" key="6">
    <source>
        <dbReference type="EMBL" id="MBW4464731.1"/>
    </source>
</evidence>
<reference evidence="6" key="2">
    <citation type="journal article" date="2022" name="Microbiol. Resour. Announc.">
        <title>Metagenome Sequencing to Explore Phylogenomics of Terrestrial Cyanobacteria.</title>
        <authorList>
            <person name="Ward R.D."/>
            <person name="Stajich J.E."/>
            <person name="Johansen J.R."/>
            <person name="Huntemann M."/>
            <person name="Clum A."/>
            <person name="Foster B."/>
            <person name="Foster B."/>
            <person name="Roux S."/>
            <person name="Palaniappan K."/>
            <person name="Varghese N."/>
            <person name="Mukherjee S."/>
            <person name="Reddy T.B.K."/>
            <person name="Daum C."/>
            <person name="Copeland A."/>
            <person name="Chen I.A."/>
            <person name="Ivanova N.N."/>
            <person name="Kyrpides N.C."/>
            <person name="Shapiro N."/>
            <person name="Eloe-Fadrosh E.A."/>
            <person name="Pietrasiak N."/>
        </authorList>
    </citation>
    <scope>NUCLEOTIDE SEQUENCE</scope>
    <source>
        <strain evidence="6">GSE-TBD4-15B</strain>
    </source>
</reference>
<dbReference type="InterPro" id="IPR011078">
    <property type="entry name" value="PyrdxlP_homeostasis"/>
</dbReference>
<dbReference type="Pfam" id="PF01168">
    <property type="entry name" value="Ala_racemase_N"/>
    <property type="match status" value="1"/>
</dbReference>
<evidence type="ECO:0000259" key="5">
    <source>
        <dbReference type="Pfam" id="PF01168"/>
    </source>
</evidence>
<evidence type="ECO:0000256" key="3">
    <source>
        <dbReference type="PIRSR" id="PIRSR004848-1"/>
    </source>
</evidence>
<dbReference type="CDD" id="cd00635">
    <property type="entry name" value="PLPDE_III_YBL036c_like"/>
    <property type="match status" value="1"/>
</dbReference>
<dbReference type="PANTHER" id="PTHR10146:SF14">
    <property type="entry name" value="PYRIDOXAL PHOSPHATE HOMEOSTASIS PROTEIN"/>
    <property type="match status" value="1"/>
</dbReference>
<dbReference type="NCBIfam" id="TIGR00044">
    <property type="entry name" value="YggS family pyridoxal phosphate-dependent enzyme"/>
    <property type="match status" value="1"/>
</dbReference>
<comment type="caution">
    <text evidence="6">The sequence shown here is derived from an EMBL/GenBank/DDBJ whole genome shotgun (WGS) entry which is preliminary data.</text>
</comment>
<gene>
    <name evidence="6" type="ORF">KME07_04735</name>
</gene>
<dbReference type="AlphaFoldDB" id="A0A951U3U2"/>
<dbReference type="GO" id="GO:0030170">
    <property type="term" value="F:pyridoxal phosphate binding"/>
    <property type="evidence" value="ECO:0007669"/>
    <property type="project" value="UniProtKB-UniRule"/>
</dbReference>
<dbReference type="Proteomes" id="UP000707356">
    <property type="component" value="Unassembled WGS sequence"/>
</dbReference>
<dbReference type="SUPFAM" id="SSF51419">
    <property type="entry name" value="PLP-binding barrel"/>
    <property type="match status" value="1"/>
</dbReference>
<dbReference type="InterPro" id="IPR029066">
    <property type="entry name" value="PLP-binding_barrel"/>
</dbReference>
<dbReference type="EMBL" id="JAHHHV010000019">
    <property type="protein sequence ID" value="MBW4464731.1"/>
    <property type="molecule type" value="Genomic_DNA"/>
</dbReference>
<evidence type="ECO:0000313" key="7">
    <source>
        <dbReference type="Proteomes" id="UP000707356"/>
    </source>
</evidence>
<feature type="domain" description="Alanine racemase N-terminal" evidence="5">
    <location>
        <begin position="8"/>
        <end position="223"/>
    </location>
</feature>
<dbReference type="Gene3D" id="3.20.20.10">
    <property type="entry name" value="Alanine racemase"/>
    <property type="match status" value="1"/>
</dbReference>
<name>A0A951U3U2_9CYAN</name>
<dbReference type="PANTHER" id="PTHR10146">
    <property type="entry name" value="PROLINE SYNTHETASE CO-TRANSCRIBED BACTERIAL HOMOLOG PROTEIN"/>
    <property type="match status" value="1"/>
</dbReference>
<proteinExistence type="inferred from homology"/>
<dbReference type="InterPro" id="IPR001608">
    <property type="entry name" value="Ala_racemase_N"/>
</dbReference>
<sequence>MVSQSERESLEQRLAQIRQTLPSTVRLIAVTKQVSVELIRLAYALGLRDFAESRIQEAAAKQAELSDWTDVNWHLIGHLQTNKASKALERFQWIHSLDSLKLAQRLNQLAAPQQQKPQLCLQVKLRPDPDKFGWTAAELLAALPDLEQCQALNIVGLMTIPPNGLPPAETAAIFEQTRALAQQIQQQSSLTISELSMGMSGDYPLAIQSGATMIRLGRVLFGNRSSLSL</sequence>
<feature type="modified residue" description="N6-(pyridoxal phosphate)lysine" evidence="2 3">
    <location>
        <position position="32"/>
    </location>
</feature>